<dbReference type="PRINTS" id="PR00364">
    <property type="entry name" value="DISEASERSIST"/>
</dbReference>
<dbReference type="Gene3D" id="1.10.10.10">
    <property type="entry name" value="Winged helix-like DNA-binding domain superfamily/Winged helix DNA-binding domain"/>
    <property type="match status" value="1"/>
</dbReference>
<dbReference type="CDD" id="cd15831">
    <property type="entry name" value="BTAD"/>
    <property type="match status" value="1"/>
</dbReference>
<keyword evidence="2" id="KW-0805">Transcription regulation</keyword>
<feature type="domain" description="OmpR/PhoB-type" evidence="7">
    <location>
        <begin position="1"/>
        <end position="98"/>
    </location>
</feature>
<dbReference type="PANTHER" id="PTHR35807:SF1">
    <property type="entry name" value="TRANSCRIPTIONAL REGULATOR REDD"/>
    <property type="match status" value="1"/>
</dbReference>
<reference evidence="8 10" key="1">
    <citation type="submission" date="2024-01" db="EMBL/GenBank/DDBJ databases">
        <title>Genome insights into Plantactinospora veratri sp. nov.</title>
        <authorList>
            <person name="Wang L."/>
        </authorList>
    </citation>
    <scope>NUCLEOTIDE SEQUENCE [LARGE SCALE GENOMIC DNA]</scope>
    <source>
        <strain evidence="8 10">NEAU-FHS4</strain>
    </source>
</reference>
<evidence type="ECO:0000256" key="2">
    <source>
        <dbReference type="ARBA" id="ARBA00023015"/>
    </source>
</evidence>
<evidence type="ECO:0000256" key="6">
    <source>
        <dbReference type="SAM" id="MobiDB-lite"/>
    </source>
</evidence>
<dbReference type="PANTHER" id="PTHR35807">
    <property type="entry name" value="TRANSCRIPTIONAL REGULATOR REDD-RELATED"/>
    <property type="match status" value="1"/>
</dbReference>
<dbReference type="SMART" id="SM00862">
    <property type="entry name" value="Trans_reg_C"/>
    <property type="match status" value="1"/>
</dbReference>
<feature type="compositionally biased region" description="Pro residues" evidence="6">
    <location>
        <begin position="264"/>
        <end position="286"/>
    </location>
</feature>
<dbReference type="SUPFAM" id="SSF46894">
    <property type="entry name" value="C-terminal effector domain of the bipartite response regulators"/>
    <property type="match status" value="1"/>
</dbReference>
<evidence type="ECO:0000313" key="9">
    <source>
        <dbReference type="EMBL" id="MEE6310641.1"/>
    </source>
</evidence>
<dbReference type="EMBL" id="JAZGQL010000012">
    <property type="protein sequence ID" value="MEE6308743.1"/>
    <property type="molecule type" value="Genomic_DNA"/>
</dbReference>
<evidence type="ECO:0000256" key="1">
    <source>
        <dbReference type="ARBA" id="ARBA00005820"/>
    </source>
</evidence>
<dbReference type="InterPro" id="IPR011990">
    <property type="entry name" value="TPR-like_helical_dom_sf"/>
</dbReference>
<dbReference type="SUPFAM" id="SSF48452">
    <property type="entry name" value="TPR-like"/>
    <property type="match status" value="3"/>
</dbReference>
<dbReference type="InterPro" id="IPR003593">
    <property type="entry name" value="AAA+_ATPase"/>
</dbReference>
<keyword evidence="4" id="KW-0804">Transcription</keyword>
<dbReference type="InterPro" id="IPR019734">
    <property type="entry name" value="TPR_rpt"/>
</dbReference>
<evidence type="ECO:0000256" key="4">
    <source>
        <dbReference type="ARBA" id="ARBA00023163"/>
    </source>
</evidence>
<organism evidence="8 10">
    <name type="scientific">Plantactinospora veratri</name>
    <dbReference type="NCBI Taxonomy" id="1436122"/>
    <lineage>
        <taxon>Bacteria</taxon>
        <taxon>Bacillati</taxon>
        <taxon>Actinomycetota</taxon>
        <taxon>Actinomycetes</taxon>
        <taxon>Micromonosporales</taxon>
        <taxon>Micromonosporaceae</taxon>
        <taxon>Plantactinospora</taxon>
    </lineage>
</organism>
<dbReference type="InterPro" id="IPR036388">
    <property type="entry name" value="WH-like_DNA-bd_sf"/>
</dbReference>
<dbReference type="Proteomes" id="UP001339911">
    <property type="component" value="Unassembled WGS sequence"/>
</dbReference>
<accession>A0ABU7SFL7</accession>
<dbReference type="Gene3D" id="3.40.50.300">
    <property type="entry name" value="P-loop containing nucleotide triphosphate hydrolases"/>
    <property type="match status" value="1"/>
</dbReference>
<proteinExistence type="inferred from homology"/>
<evidence type="ECO:0000256" key="5">
    <source>
        <dbReference type="PROSITE-ProRule" id="PRU01091"/>
    </source>
</evidence>
<dbReference type="SMART" id="SM00382">
    <property type="entry name" value="AAA"/>
    <property type="match status" value="1"/>
</dbReference>
<feature type="region of interest" description="Disordered" evidence="6">
    <location>
        <begin position="253"/>
        <end position="286"/>
    </location>
</feature>
<evidence type="ECO:0000313" key="10">
    <source>
        <dbReference type="Proteomes" id="UP001339911"/>
    </source>
</evidence>
<dbReference type="Pfam" id="PF13424">
    <property type="entry name" value="TPR_12"/>
    <property type="match status" value="2"/>
</dbReference>
<dbReference type="RefSeq" id="WP_331209023.1">
    <property type="nucleotide sequence ID" value="NZ_JAZGQL010000012.1"/>
</dbReference>
<evidence type="ECO:0000256" key="3">
    <source>
        <dbReference type="ARBA" id="ARBA00023125"/>
    </source>
</evidence>
<dbReference type="InterPro" id="IPR001867">
    <property type="entry name" value="OmpR/PhoB-type_DNA-bd"/>
</dbReference>
<evidence type="ECO:0000259" key="7">
    <source>
        <dbReference type="PROSITE" id="PS51755"/>
    </source>
</evidence>
<keyword evidence="10" id="KW-1185">Reference proteome</keyword>
<dbReference type="PROSITE" id="PS51755">
    <property type="entry name" value="OMPR_PHOB"/>
    <property type="match status" value="1"/>
</dbReference>
<dbReference type="EMBL" id="JAZGQL010000027">
    <property type="protein sequence ID" value="MEE6310641.1"/>
    <property type="molecule type" value="Genomic_DNA"/>
</dbReference>
<comment type="caution">
    <text evidence="8">The sequence shown here is derived from an EMBL/GenBank/DDBJ whole genome shotgun (WGS) entry which is preliminary data.</text>
</comment>
<dbReference type="InterPro" id="IPR005158">
    <property type="entry name" value="BTAD"/>
</dbReference>
<gene>
    <name evidence="8" type="ORF">V1634_18085</name>
    <name evidence="9" type="ORF">V1634_27745</name>
</gene>
<dbReference type="InterPro" id="IPR016032">
    <property type="entry name" value="Sig_transdc_resp-reg_C-effctor"/>
</dbReference>
<dbReference type="InterPro" id="IPR051677">
    <property type="entry name" value="AfsR-DnrI-RedD_regulator"/>
</dbReference>
<feature type="DNA-binding region" description="OmpR/PhoB-type" evidence="5">
    <location>
        <begin position="1"/>
        <end position="98"/>
    </location>
</feature>
<sequence>MSLRFQLLGPLRITAARRAVPVGPQKQRAMLAILLLSANERVSLDRLVGELWDQPPRSAVANLRTYASGLRRLLAELEGGPADDDRLVAGAAGYRLRVDPEELDLHRFQSAIELGRAALARGDHATATARLRAALELWRGRPAEDVRPGPELAARITLLEEQHLSLVEDLIQVRLARGEHASVTGELRLLITVHPYRERLRHQLMLALYRSGDAPAALAAYAETRAVFADQLGLEPGTELSRLHQAILRRAPELSTADASTEPVDPPPAAVPGDPPGPPRQLPPDPAAFVGRVDELRAIERACTTGNGPRTGPSVVVLHGPGGMGKTTLAVRAAHLLAGHYPDGQLYLDLQGGAPGMPGLDPLSALGQLLRALGVPARDVPLELGEAAARFRSETAARRLLILLDGATGAPQIRPLLPAGRDCAVLVTSRRPASTLDALRLRPDRLSDAEARQLLDTLCGDGRVAVDPDATEQLVTLCDGHPLALRIAGARLAARPDWSVAILADRLDDERERLDELRAEDLAIRSSFWNTYRQLLDSADPDDRTAAAAFRSLSLLRVPELPLPLAAVTIGVPQRRALTLLDRLTETHLLDAVGPARFRFHDLLRLFGAELAEEVDPAAERQRAVRRGLTAYLTTVLRAGQLLRPQRVAELAAGPTITELGTLDDAVRWVDGELAGIIAAARQACDAAPPLSRLCVEAIPSVAVWLQKHNRWAEADALVTVCEQAAGLTRDDAARATVLPLRATLLWRTGSPEAACGALESALGLWRRLGDREGEGRALQNLGWFHHRTGSPRRAAELVRAAVGLLAEAKPVWLAMALHNLAEIEFELGDFPAAGLHLTRCLAMRREDGDAVGEAITLVALGRTQSQLGRHPDALTALTAGLRLCRRTGNREDEWEALLSRSEVYLRIGDVALAHQDGEEALTLARAAGDRYGEAAALRQLGRVRERRGERAAADGYARRANLLFADLPGQRDGVLETFLVGPGQPAGVVSASASTSAGA</sequence>
<name>A0ABU7SFL7_9ACTN</name>
<evidence type="ECO:0000313" key="8">
    <source>
        <dbReference type="EMBL" id="MEE6308743.1"/>
    </source>
</evidence>
<dbReference type="SMART" id="SM01043">
    <property type="entry name" value="BTAD"/>
    <property type="match status" value="1"/>
</dbReference>
<dbReference type="Gene3D" id="1.25.40.10">
    <property type="entry name" value="Tetratricopeptide repeat domain"/>
    <property type="match status" value="2"/>
</dbReference>
<dbReference type="SUPFAM" id="SSF52540">
    <property type="entry name" value="P-loop containing nucleoside triphosphate hydrolases"/>
    <property type="match status" value="1"/>
</dbReference>
<dbReference type="InterPro" id="IPR027417">
    <property type="entry name" value="P-loop_NTPase"/>
</dbReference>
<comment type="similarity">
    <text evidence="1">Belongs to the AfsR/DnrI/RedD regulatory family.</text>
</comment>
<keyword evidence="3 5" id="KW-0238">DNA-binding</keyword>
<dbReference type="SMART" id="SM00028">
    <property type="entry name" value="TPR"/>
    <property type="match status" value="5"/>
</dbReference>
<dbReference type="Pfam" id="PF03704">
    <property type="entry name" value="BTAD"/>
    <property type="match status" value="1"/>
</dbReference>
<protein>
    <submittedName>
        <fullName evidence="8">BTAD domain-containing putative transcriptional regulator</fullName>
    </submittedName>
</protein>